<gene>
    <name evidence="2" type="ORF">LWI29_011577</name>
</gene>
<organism evidence="2 3">
    <name type="scientific">Acer saccharum</name>
    <name type="common">Sugar maple</name>
    <dbReference type="NCBI Taxonomy" id="4024"/>
    <lineage>
        <taxon>Eukaryota</taxon>
        <taxon>Viridiplantae</taxon>
        <taxon>Streptophyta</taxon>
        <taxon>Embryophyta</taxon>
        <taxon>Tracheophyta</taxon>
        <taxon>Spermatophyta</taxon>
        <taxon>Magnoliopsida</taxon>
        <taxon>eudicotyledons</taxon>
        <taxon>Gunneridae</taxon>
        <taxon>Pentapetalae</taxon>
        <taxon>rosids</taxon>
        <taxon>malvids</taxon>
        <taxon>Sapindales</taxon>
        <taxon>Sapindaceae</taxon>
        <taxon>Hippocastanoideae</taxon>
        <taxon>Acereae</taxon>
        <taxon>Acer</taxon>
    </lineage>
</organism>
<dbReference type="AlphaFoldDB" id="A0AA39VI01"/>
<keyword evidence="3" id="KW-1185">Reference proteome</keyword>
<evidence type="ECO:0000313" key="2">
    <source>
        <dbReference type="EMBL" id="KAK0581230.1"/>
    </source>
</evidence>
<evidence type="ECO:0000313" key="3">
    <source>
        <dbReference type="Proteomes" id="UP001168877"/>
    </source>
</evidence>
<sequence length="129" mass="14159">MSIDEFLADLGGPYILRSLSQLFSPSIFTWSPDEGVIWTRILAIFEDRAKAIVEASRRDDAEHEASGIDPSQVEKANEETDEVVPAGPRESETYRSLVSEAHETDYEIITPIATMSKATVVPSNPSSSS</sequence>
<feature type="region of interest" description="Disordered" evidence="1">
    <location>
        <begin position="56"/>
        <end position="92"/>
    </location>
</feature>
<dbReference type="EMBL" id="JAUESC010000384">
    <property type="protein sequence ID" value="KAK0581230.1"/>
    <property type="molecule type" value="Genomic_DNA"/>
</dbReference>
<evidence type="ECO:0000256" key="1">
    <source>
        <dbReference type="SAM" id="MobiDB-lite"/>
    </source>
</evidence>
<protein>
    <submittedName>
        <fullName evidence="2">Uncharacterized protein</fullName>
    </submittedName>
</protein>
<comment type="caution">
    <text evidence="2">The sequence shown here is derived from an EMBL/GenBank/DDBJ whole genome shotgun (WGS) entry which is preliminary data.</text>
</comment>
<reference evidence="2" key="1">
    <citation type="journal article" date="2022" name="Plant J.">
        <title>Strategies of tolerance reflected in two North American maple genomes.</title>
        <authorList>
            <person name="McEvoy S.L."/>
            <person name="Sezen U.U."/>
            <person name="Trouern-Trend A."/>
            <person name="McMahon S.M."/>
            <person name="Schaberg P.G."/>
            <person name="Yang J."/>
            <person name="Wegrzyn J.L."/>
            <person name="Swenson N.G."/>
        </authorList>
    </citation>
    <scope>NUCLEOTIDE SEQUENCE</scope>
    <source>
        <strain evidence="2">NS2018</strain>
    </source>
</reference>
<accession>A0AA39VI01</accession>
<dbReference type="Proteomes" id="UP001168877">
    <property type="component" value="Unassembled WGS sequence"/>
</dbReference>
<name>A0AA39VI01_ACESA</name>
<proteinExistence type="predicted"/>
<reference evidence="2" key="2">
    <citation type="submission" date="2023-06" db="EMBL/GenBank/DDBJ databases">
        <authorList>
            <person name="Swenson N.G."/>
            <person name="Wegrzyn J.L."/>
            <person name="Mcevoy S.L."/>
        </authorList>
    </citation>
    <scope>NUCLEOTIDE SEQUENCE</scope>
    <source>
        <strain evidence="2">NS2018</strain>
        <tissue evidence="2">Leaf</tissue>
    </source>
</reference>
<feature type="compositionally biased region" description="Basic and acidic residues" evidence="1">
    <location>
        <begin position="56"/>
        <end position="66"/>
    </location>
</feature>